<dbReference type="STRING" id="326298.Suden_1379"/>
<comment type="similarity">
    <text evidence="2">Belongs to the YkuD family.</text>
</comment>
<dbReference type="InterPro" id="IPR038063">
    <property type="entry name" value="Transpep_catalytic_dom"/>
</dbReference>
<keyword evidence="10" id="KW-1185">Reference proteome</keyword>
<dbReference type="GO" id="GO:0071555">
    <property type="term" value="P:cell wall organization"/>
    <property type="evidence" value="ECO:0007669"/>
    <property type="project" value="UniProtKB-UniRule"/>
</dbReference>
<evidence type="ECO:0000256" key="5">
    <source>
        <dbReference type="ARBA" id="ARBA00022984"/>
    </source>
</evidence>
<dbReference type="Gene3D" id="2.40.440.10">
    <property type="entry name" value="L,D-transpeptidase catalytic domain-like"/>
    <property type="match status" value="1"/>
</dbReference>
<dbReference type="PANTHER" id="PTHR36699">
    <property type="entry name" value="LD-TRANSPEPTIDASE"/>
    <property type="match status" value="1"/>
</dbReference>
<evidence type="ECO:0000256" key="7">
    <source>
        <dbReference type="PROSITE-ProRule" id="PRU01373"/>
    </source>
</evidence>
<dbReference type="PROSITE" id="PS52029">
    <property type="entry name" value="LD_TPASE"/>
    <property type="match status" value="1"/>
</dbReference>
<accession>Q30QS5</accession>
<sequence length="321" mass="37275">MKLLLLILLSLNVYAVDILTSYRNNGTADIEKQMDLELSTEQYWKTQIKDGDINFGFIESYENILTCDKSLSSLNLYSLDENQNFKFKKKYSAFTGKMKGDKIKEGDLRTPTGIYQITQKLSKETKLDPFYGPFAFVTSYPNVYDTYKGKNGSGIWIHGLPAEDRDEFTRGCIAINNSSIECLNKNIDISKTLLIINDSEVKQNVAKESLVSILAQLYAWRHAWLYDDIKNYLSFYSPNFVRFDGMDIEKFRSYKTRVFQKNEKKTIIFNNINVLPYPNSPNIYEITFQEHYKSASFEFNGDKTLVIELDENKKMKILTEK</sequence>
<dbReference type="CDD" id="cd16913">
    <property type="entry name" value="YkuD_like"/>
    <property type="match status" value="1"/>
</dbReference>
<reference evidence="9 10" key="1">
    <citation type="journal article" date="2008" name="Appl. Environ. Microbiol.">
        <title>Genome of the epsilonproteobacterial chemolithoautotroph Sulfurimonas denitrificans.</title>
        <authorList>
            <person name="Sievert S.M."/>
            <person name="Scott K.M."/>
            <person name="Klotz M.G."/>
            <person name="Chain P.S.G."/>
            <person name="Hauser L.J."/>
            <person name="Hemp J."/>
            <person name="Huegler M."/>
            <person name="Land M."/>
            <person name="Lapidus A."/>
            <person name="Larimer F.W."/>
            <person name="Lucas S."/>
            <person name="Malfatti S.A."/>
            <person name="Meyer F."/>
            <person name="Paulsen I.T."/>
            <person name="Ren Q."/>
            <person name="Simon J."/>
            <person name="Bailey K."/>
            <person name="Diaz E."/>
            <person name="Fitzpatrick K.A."/>
            <person name="Glover B."/>
            <person name="Gwatney N."/>
            <person name="Korajkic A."/>
            <person name="Long A."/>
            <person name="Mobberley J.M."/>
            <person name="Pantry S.N."/>
            <person name="Pazder G."/>
            <person name="Peterson S."/>
            <person name="Quintanilla J.D."/>
            <person name="Sprinkle R."/>
            <person name="Stephens J."/>
            <person name="Thomas P."/>
            <person name="Vaughn R."/>
            <person name="Weber M.J."/>
            <person name="Wooten L.L."/>
        </authorList>
    </citation>
    <scope>NUCLEOTIDE SEQUENCE [LARGE SCALE GENOMIC DNA]</scope>
    <source>
        <strain evidence="10">ATCC 33889 / DSM 1251</strain>
    </source>
</reference>
<dbReference type="InterPro" id="IPR056203">
    <property type="entry name" value="Cds6_C"/>
</dbReference>
<evidence type="ECO:0000313" key="10">
    <source>
        <dbReference type="Proteomes" id="UP000002714"/>
    </source>
</evidence>
<evidence type="ECO:0000313" key="9">
    <source>
        <dbReference type="EMBL" id="ABB44656.1"/>
    </source>
</evidence>
<keyword evidence="4 7" id="KW-0133">Cell shape</keyword>
<dbReference type="OrthoDB" id="9809748at2"/>
<evidence type="ECO:0000256" key="6">
    <source>
        <dbReference type="ARBA" id="ARBA00023316"/>
    </source>
</evidence>
<protein>
    <recommendedName>
        <fullName evidence="8">L,D-TPase catalytic domain-containing protein</fullName>
    </recommendedName>
</protein>
<dbReference type="RefSeq" id="WP_011373008.1">
    <property type="nucleotide sequence ID" value="NC_007575.1"/>
</dbReference>
<evidence type="ECO:0000259" key="8">
    <source>
        <dbReference type="PROSITE" id="PS52029"/>
    </source>
</evidence>
<dbReference type="GO" id="GO:0009252">
    <property type="term" value="P:peptidoglycan biosynthetic process"/>
    <property type="evidence" value="ECO:0007669"/>
    <property type="project" value="UniProtKB-UniPathway"/>
</dbReference>
<evidence type="ECO:0000256" key="3">
    <source>
        <dbReference type="ARBA" id="ARBA00022679"/>
    </source>
</evidence>
<dbReference type="HOGENOM" id="CLU_064738_0_0_7"/>
<feature type="domain" description="L,D-TPase catalytic" evidence="8">
    <location>
        <begin position="63"/>
        <end position="196"/>
    </location>
</feature>
<name>Q30QS5_SULDN</name>
<dbReference type="Proteomes" id="UP000002714">
    <property type="component" value="Chromosome"/>
</dbReference>
<gene>
    <name evidence="9" type="ordered locus">Suden_1379</name>
</gene>
<dbReference type="GO" id="GO:0008360">
    <property type="term" value="P:regulation of cell shape"/>
    <property type="evidence" value="ECO:0007669"/>
    <property type="project" value="UniProtKB-UniRule"/>
</dbReference>
<organism evidence="9 10">
    <name type="scientific">Sulfurimonas denitrificans (strain ATCC 33889 / DSM 1251)</name>
    <name type="common">Thiomicrospira denitrificans (strain ATCC 33889 / DSM 1251)</name>
    <dbReference type="NCBI Taxonomy" id="326298"/>
    <lineage>
        <taxon>Bacteria</taxon>
        <taxon>Pseudomonadati</taxon>
        <taxon>Campylobacterota</taxon>
        <taxon>Epsilonproteobacteria</taxon>
        <taxon>Campylobacterales</taxon>
        <taxon>Sulfurimonadaceae</taxon>
        <taxon>Sulfurimonas</taxon>
    </lineage>
</organism>
<dbReference type="SUPFAM" id="SSF54427">
    <property type="entry name" value="NTF2-like"/>
    <property type="match status" value="1"/>
</dbReference>
<dbReference type="Pfam" id="PF03734">
    <property type="entry name" value="YkuD"/>
    <property type="match status" value="1"/>
</dbReference>
<dbReference type="GO" id="GO:0016740">
    <property type="term" value="F:transferase activity"/>
    <property type="evidence" value="ECO:0007669"/>
    <property type="project" value="UniProtKB-KW"/>
</dbReference>
<dbReference type="UniPathway" id="UPA00219"/>
<evidence type="ECO:0000256" key="1">
    <source>
        <dbReference type="ARBA" id="ARBA00004752"/>
    </source>
</evidence>
<feature type="active site" description="Nucleophile" evidence="7">
    <location>
        <position position="172"/>
    </location>
</feature>
<dbReference type="InterPro" id="IPR005490">
    <property type="entry name" value="LD_TPept_cat_dom"/>
</dbReference>
<keyword evidence="5 7" id="KW-0573">Peptidoglycan synthesis</keyword>
<dbReference type="Pfam" id="PF24125">
    <property type="entry name" value="Cds6_C"/>
    <property type="match status" value="1"/>
</dbReference>
<evidence type="ECO:0000256" key="2">
    <source>
        <dbReference type="ARBA" id="ARBA00005992"/>
    </source>
</evidence>
<comment type="pathway">
    <text evidence="1 7">Cell wall biogenesis; peptidoglycan biosynthesis.</text>
</comment>
<dbReference type="InterPro" id="IPR032710">
    <property type="entry name" value="NTF2-like_dom_sf"/>
</dbReference>
<evidence type="ECO:0000256" key="4">
    <source>
        <dbReference type="ARBA" id="ARBA00022960"/>
    </source>
</evidence>
<dbReference type="EMBL" id="CP000153">
    <property type="protein sequence ID" value="ABB44656.1"/>
    <property type="molecule type" value="Genomic_DNA"/>
</dbReference>
<dbReference type="AlphaFoldDB" id="Q30QS5"/>
<dbReference type="KEGG" id="tdn:Suden_1379"/>
<keyword evidence="6 7" id="KW-0961">Cell wall biogenesis/degradation</keyword>
<proteinExistence type="inferred from homology"/>
<dbReference type="PANTHER" id="PTHR36699:SF1">
    <property type="entry name" value="L,D-TRANSPEPTIDASE YAFK-RELATED"/>
    <property type="match status" value="1"/>
</dbReference>
<dbReference type="eggNOG" id="COG3034">
    <property type="taxonomic scope" value="Bacteria"/>
</dbReference>
<feature type="active site" description="Proton donor/acceptor" evidence="7">
    <location>
        <position position="158"/>
    </location>
</feature>
<keyword evidence="3" id="KW-0808">Transferase</keyword>
<dbReference type="MEROPS" id="C82.A01"/>
<dbReference type="SUPFAM" id="SSF141523">
    <property type="entry name" value="L,D-transpeptidase catalytic domain-like"/>
    <property type="match status" value="1"/>
</dbReference>
<dbReference type="GO" id="GO:0004180">
    <property type="term" value="F:carboxypeptidase activity"/>
    <property type="evidence" value="ECO:0007669"/>
    <property type="project" value="UniProtKB-ARBA"/>
</dbReference>